<evidence type="ECO:0008006" key="4">
    <source>
        <dbReference type="Google" id="ProtNLM"/>
    </source>
</evidence>
<gene>
    <name evidence="2" type="ORF">ACFQ4B_12445</name>
</gene>
<evidence type="ECO:0000256" key="1">
    <source>
        <dbReference type="SAM" id="Coils"/>
    </source>
</evidence>
<keyword evidence="1" id="KW-0175">Coiled coil</keyword>
<sequence length="158" mass="17546">MKKEAIIVDINGYFKDVTLVAADVTGVFPIYKQPELVNSVDDHTAGELTEQSDLEVIGYTVAISVPVGLYKPRFDLVAWEQSKQSTGTEGDGESKLIQTLTFWVEGITPEELAAIRNQQPSETDTEKITRLEAEKEDLKARLGDMELVMAEILTERGK</sequence>
<accession>A0ABW3UK39</accession>
<dbReference type="RefSeq" id="WP_345591913.1">
    <property type="nucleotide sequence ID" value="NZ_BAABJG010000029.1"/>
</dbReference>
<name>A0ABW3UK39_9BACL</name>
<proteinExistence type="predicted"/>
<dbReference type="Proteomes" id="UP001597180">
    <property type="component" value="Unassembled WGS sequence"/>
</dbReference>
<dbReference type="EMBL" id="JBHTLU010000014">
    <property type="protein sequence ID" value="MFD1220926.1"/>
    <property type="molecule type" value="Genomic_DNA"/>
</dbReference>
<evidence type="ECO:0000313" key="3">
    <source>
        <dbReference type="Proteomes" id="UP001597180"/>
    </source>
</evidence>
<keyword evidence="3" id="KW-1185">Reference proteome</keyword>
<evidence type="ECO:0000313" key="2">
    <source>
        <dbReference type="EMBL" id="MFD1220926.1"/>
    </source>
</evidence>
<feature type="coiled-coil region" evidence="1">
    <location>
        <begin position="121"/>
        <end position="148"/>
    </location>
</feature>
<comment type="caution">
    <text evidence="2">The sequence shown here is derived from an EMBL/GenBank/DDBJ whole genome shotgun (WGS) entry which is preliminary data.</text>
</comment>
<reference evidence="3" key="1">
    <citation type="journal article" date="2019" name="Int. J. Syst. Evol. Microbiol.">
        <title>The Global Catalogue of Microorganisms (GCM) 10K type strain sequencing project: providing services to taxonomists for standard genome sequencing and annotation.</title>
        <authorList>
            <consortium name="The Broad Institute Genomics Platform"/>
            <consortium name="The Broad Institute Genome Sequencing Center for Infectious Disease"/>
            <person name="Wu L."/>
            <person name="Ma J."/>
        </authorList>
    </citation>
    <scope>NUCLEOTIDE SEQUENCE [LARGE SCALE GENOMIC DNA]</scope>
    <source>
        <strain evidence="3">CCUG 53270</strain>
    </source>
</reference>
<protein>
    <recommendedName>
        <fullName evidence="4">Bacteriophage SP-beta YorD domain-containing protein</fullName>
    </recommendedName>
</protein>
<organism evidence="2 3">
    <name type="scientific">Paenibacillus vulneris</name>
    <dbReference type="NCBI Taxonomy" id="1133364"/>
    <lineage>
        <taxon>Bacteria</taxon>
        <taxon>Bacillati</taxon>
        <taxon>Bacillota</taxon>
        <taxon>Bacilli</taxon>
        <taxon>Bacillales</taxon>
        <taxon>Paenibacillaceae</taxon>
        <taxon>Paenibacillus</taxon>
    </lineage>
</organism>